<dbReference type="GO" id="GO:0051082">
    <property type="term" value="F:unfolded protein binding"/>
    <property type="evidence" value="ECO:0007669"/>
    <property type="project" value="UniProtKB-UniRule"/>
</dbReference>
<dbReference type="EMBL" id="JAPYYP010000002">
    <property type="protein sequence ID" value="MDA5107204.1"/>
    <property type="molecule type" value="Genomic_DNA"/>
</dbReference>
<dbReference type="InterPro" id="IPR059188">
    <property type="entry name" value="Znf_CLPX-like"/>
</dbReference>
<dbReference type="SUPFAM" id="SSF57716">
    <property type="entry name" value="Glucocorticoid receptor-like (DNA-binding domain)"/>
    <property type="match status" value="1"/>
</dbReference>
<feature type="binding site" evidence="1">
    <location>
        <position position="133"/>
    </location>
    <ligand>
        <name>Zn(2+)</name>
        <dbReference type="ChEBI" id="CHEBI:29105"/>
    </ligand>
</feature>
<dbReference type="GO" id="GO:0006457">
    <property type="term" value="P:protein folding"/>
    <property type="evidence" value="ECO:0007669"/>
    <property type="project" value="UniProtKB-UniRule"/>
</dbReference>
<dbReference type="GO" id="GO:0008270">
    <property type="term" value="F:zinc ion binding"/>
    <property type="evidence" value="ECO:0007669"/>
    <property type="project" value="UniProtKB-UniRule"/>
</dbReference>
<feature type="domain" description="ClpX-type ZB" evidence="3">
    <location>
        <begin position="118"/>
        <end position="171"/>
    </location>
</feature>
<dbReference type="InterPro" id="IPR010603">
    <property type="entry name" value="Znf_CppX_C4"/>
</dbReference>
<dbReference type="InterPro" id="IPR038366">
    <property type="entry name" value="Znf_CppX_C4_sf"/>
</dbReference>
<dbReference type="GO" id="GO:0046983">
    <property type="term" value="F:protein dimerization activity"/>
    <property type="evidence" value="ECO:0007669"/>
    <property type="project" value="UniProtKB-UniRule"/>
</dbReference>
<dbReference type="AlphaFoldDB" id="A0A9X3TMH8"/>
<reference evidence="4" key="1">
    <citation type="submission" date="2022-12" db="EMBL/GenBank/DDBJ databases">
        <title>Draft genome sequence of the thermophilic strain Brevibacillus thermoruber HT42, isolated from Los Humeros, Puebla, Mexico, with biotechnological potential.</title>
        <authorList>
            <person name="Lara Sanchez J."/>
            <person name="Solis Palacios R."/>
            <person name="Bustos Baena A.S."/>
            <person name="Ruz Baez A.E."/>
            <person name="Espinosa Luna G."/>
            <person name="Oliart Ros R.M."/>
        </authorList>
    </citation>
    <scope>NUCLEOTIDE SEQUENCE</scope>
    <source>
        <strain evidence="4">HT42</strain>
    </source>
</reference>
<comment type="caution">
    <text evidence="4">The sequence shown here is derived from an EMBL/GenBank/DDBJ whole genome shotgun (WGS) entry which is preliminary data.</text>
</comment>
<keyword evidence="1" id="KW-0479">Metal-binding</keyword>
<evidence type="ECO:0000313" key="5">
    <source>
        <dbReference type="Proteomes" id="UP001151071"/>
    </source>
</evidence>
<comment type="similarity">
    <text evidence="1">Belongs to the ClpX chaperone family.</text>
</comment>
<feature type="binding site" evidence="1">
    <location>
        <position position="155"/>
    </location>
    <ligand>
        <name>Zn(2+)</name>
        <dbReference type="ChEBI" id="CHEBI:29105"/>
    </ligand>
</feature>
<dbReference type="SMART" id="SM00994">
    <property type="entry name" value="zf-C4_ClpX"/>
    <property type="match status" value="1"/>
</dbReference>
<proteinExistence type="inferred from homology"/>
<keyword evidence="5" id="KW-1185">Reference proteome</keyword>
<feature type="binding site" evidence="1">
    <location>
        <position position="130"/>
    </location>
    <ligand>
        <name>Zn(2+)</name>
        <dbReference type="ChEBI" id="CHEBI:29105"/>
    </ligand>
</feature>
<organism evidence="4 5">
    <name type="scientific">Brevibacillus thermoruber</name>
    <dbReference type="NCBI Taxonomy" id="33942"/>
    <lineage>
        <taxon>Bacteria</taxon>
        <taxon>Bacillati</taxon>
        <taxon>Bacillota</taxon>
        <taxon>Bacilli</taxon>
        <taxon>Bacillales</taxon>
        <taxon>Paenibacillaceae</taxon>
        <taxon>Brevibacillus</taxon>
    </lineage>
</organism>
<keyword evidence="1" id="KW-0862">Zinc</keyword>
<dbReference type="Gene3D" id="6.20.220.10">
    <property type="entry name" value="ClpX chaperone, C4-type zinc finger domain"/>
    <property type="match status" value="1"/>
</dbReference>
<feature type="region of interest" description="Disordered" evidence="2">
    <location>
        <begin position="91"/>
        <end position="131"/>
    </location>
</feature>
<accession>A0A9X3TMH8</accession>
<gene>
    <name evidence="4" type="ORF">O3V59_02440</name>
</gene>
<dbReference type="Pfam" id="PF06689">
    <property type="entry name" value="zf-C4_ClpX"/>
    <property type="match status" value="1"/>
</dbReference>
<evidence type="ECO:0000313" key="4">
    <source>
        <dbReference type="EMBL" id="MDA5107204.1"/>
    </source>
</evidence>
<dbReference type="Proteomes" id="UP001151071">
    <property type="component" value="Unassembled WGS sequence"/>
</dbReference>
<sequence length="172" mass="18428">MGNPTDGQHGPSLEQLMAEMKDLEGHALRLSEQAATPLEQKCLQGMAVAFRFVAEIAKGGAGSVQEHMSMLPHMARYLAVEGPQAEWQAIRPKTPPVQTRPEHAAREQSLQGESETVESGRMPTPEERSCSFCGKGERAVKKLVPGPGVAICGECLAFAKQVLEQGGGPRPS</sequence>
<evidence type="ECO:0000256" key="2">
    <source>
        <dbReference type="SAM" id="MobiDB-lite"/>
    </source>
</evidence>
<keyword evidence="1" id="KW-0143">Chaperone</keyword>
<protein>
    <submittedName>
        <fullName evidence="4">ClpX C4-type zinc finger protein</fullName>
    </submittedName>
</protein>
<dbReference type="RefSeq" id="WP_271139421.1">
    <property type="nucleotide sequence ID" value="NZ_JAPYYP010000002.1"/>
</dbReference>
<evidence type="ECO:0000259" key="3">
    <source>
        <dbReference type="PROSITE" id="PS51902"/>
    </source>
</evidence>
<feature type="binding site" evidence="1">
    <location>
        <position position="152"/>
    </location>
    <ligand>
        <name>Zn(2+)</name>
        <dbReference type="ChEBI" id="CHEBI:29105"/>
    </ligand>
</feature>
<name>A0A9X3TMH8_9BACL</name>
<dbReference type="PROSITE" id="PS51902">
    <property type="entry name" value="CLPX_ZB"/>
    <property type="match status" value="1"/>
</dbReference>
<evidence type="ECO:0000256" key="1">
    <source>
        <dbReference type="PROSITE-ProRule" id="PRU01250"/>
    </source>
</evidence>